<dbReference type="PANTHER" id="PTHR37299:SF1">
    <property type="entry name" value="STAGE 0 SPORULATION PROTEIN A HOMOLOG"/>
    <property type="match status" value="1"/>
</dbReference>
<keyword evidence="6" id="KW-1185">Reference proteome</keyword>
<dbReference type="Proteomes" id="UP000621237">
    <property type="component" value="Unassembled WGS sequence"/>
</dbReference>
<dbReference type="RefSeq" id="WP_186835732.1">
    <property type="nucleotide sequence ID" value="NZ_JACOOV010000034.1"/>
</dbReference>
<feature type="modified residue" description="4-aspartylphosphate" evidence="3">
    <location>
        <position position="60"/>
    </location>
</feature>
<dbReference type="InterPro" id="IPR011006">
    <property type="entry name" value="CheY-like_superfamily"/>
</dbReference>
<comment type="caution">
    <text evidence="5">The sequence shown here is derived from an EMBL/GenBank/DDBJ whole genome shotgun (WGS) entry which is preliminary data.</text>
</comment>
<dbReference type="InterPro" id="IPR046947">
    <property type="entry name" value="LytR-like"/>
</dbReference>
<evidence type="ECO:0000259" key="4">
    <source>
        <dbReference type="PROSITE" id="PS50110"/>
    </source>
</evidence>
<evidence type="ECO:0000256" key="2">
    <source>
        <dbReference type="ARBA" id="ARBA00024867"/>
    </source>
</evidence>
<dbReference type="SUPFAM" id="SSF52172">
    <property type="entry name" value="CheY-like"/>
    <property type="match status" value="1"/>
</dbReference>
<protein>
    <recommendedName>
        <fullName evidence="1">Stage 0 sporulation protein A homolog</fullName>
    </recommendedName>
</protein>
<dbReference type="Gene3D" id="2.40.50.1020">
    <property type="entry name" value="LytTr DNA-binding domain"/>
    <property type="match status" value="1"/>
</dbReference>
<gene>
    <name evidence="5" type="ORF">H8R98_13320</name>
</gene>
<comment type="function">
    <text evidence="2">May play the central regulatory role in sporulation. It may be an element of the effector pathway responsible for the activation of sporulation genes in response to nutritional stress. Spo0A may act in concert with spo0H (a sigma factor) to control the expression of some genes that are critical to the sporulation process.</text>
</comment>
<dbReference type="InterPro" id="IPR001789">
    <property type="entry name" value="Sig_transdc_resp-reg_receiver"/>
</dbReference>
<dbReference type="SMART" id="SM00850">
    <property type="entry name" value="LytTR"/>
    <property type="match status" value="1"/>
</dbReference>
<dbReference type="Pfam" id="PF00072">
    <property type="entry name" value="Response_reg"/>
    <property type="match status" value="1"/>
</dbReference>
<sequence length="244" mass="28217">MNNSIRIAVCDDLKTERQKIILLLSSYLDQNNLYAEIDEFESGETFLRSDMTRYSLIFLDIFMGGLNGMETAKKIIQSNQKIQIVFASTSIDFAAEAFNIEALHYIVKPIRKEQVYSVLDKFFESFYSMRTVEVKVGRLEESIYLSDILYIEAKGKKTLIHMKTGILEASQSLSEMSQLLPAGDFCMPIRWALVSMREITSMPSDKLKLSNQTEIPISRGKREEIKNAFADFRWADMRRRMRGR</sequence>
<accession>A0ABR7EQJ2</accession>
<keyword evidence="3" id="KW-0597">Phosphoprotein</keyword>
<dbReference type="EMBL" id="JACOOV010000034">
    <property type="protein sequence ID" value="MBC5655426.1"/>
    <property type="molecule type" value="Genomic_DNA"/>
</dbReference>
<feature type="domain" description="Response regulatory" evidence="4">
    <location>
        <begin position="6"/>
        <end position="123"/>
    </location>
</feature>
<dbReference type="Pfam" id="PF04397">
    <property type="entry name" value="LytTR"/>
    <property type="match status" value="1"/>
</dbReference>
<dbReference type="Gene3D" id="3.40.50.2300">
    <property type="match status" value="1"/>
</dbReference>
<dbReference type="PANTHER" id="PTHR37299">
    <property type="entry name" value="TRANSCRIPTIONAL REGULATOR-RELATED"/>
    <property type="match status" value="1"/>
</dbReference>
<evidence type="ECO:0000256" key="1">
    <source>
        <dbReference type="ARBA" id="ARBA00018672"/>
    </source>
</evidence>
<dbReference type="InterPro" id="IPR007492">
    <property type="entry name" value="LytTR_DNA-bd_dom"/>
</dbReference>
<dbReference type="PROSITE" id="PS50110">
    <property type="entry name" value="RESPONSE_REGULATORY"/>
    <property type="match status" value="1"/>
</dbReference>
<dbReference type="SMART" id="SM00448">
    <property type="entry name" value="REC"/>
    <property type="match status" value="1"/>
</dbReference>
<name>A0ABR7EQJ2_9FIRM</name>
<evidence type="ECO:0000256" key="3">
    <source>
        <dbReference type="PROSITE-ProRule" id="PRU00169"/>
    </source>
</evidence>
<reference evidence="5 6" key="1">
    <citation type="submission" date="2020-08" db="EMBL/GenBank/DDBJ databases">
        <title>Genome public.</title>
        <authorList>
            <person name="Liu C."/>
            <person name="Sun Q."/>
        </authorList>
    </citation>
    <scope>NUCLEOTIDE SEQUENCE [LARGE SCALE GENOMIC DNA]</scope>
    <source>
        <strain evidence="5 6">M16</strain>
    </source>
</reference>
<evidence type="ECO:0000313" key="5">
    <source>
        <dbReference type="EMBL" id="MBC5655426.1"/>
    </source>
</evidence>
<evidence type="ECO:0000313" key="6">
    <source>
        <dbReference type="Proteomes" id="UP000621237"/>
    </source>
</evidence>
<proteinExistence type="predicted"/>
<organism evidence="5 6">
    <name type="scientific">Blautia lenta</name>
    <dbReference type="NCBI Taxonomy" id="2763029"/>
    <lineage>
        <taxon>Bacteria</taxon>
        <taxon>Bacillati</taxon>
        <taxon>Bacillota</taxon>
        <taxon>Clostridia</taxon>
        <taxon>Lachnospirales</taxon>
        <taxon>Lachnospiraceae</taxon>
        <taxon>Blautia</taxon>
    </lineage>
</organism>